<keyword evidence="1" id="KW-1133">Transmembrane helix</keyword>
<dbReference type="PANTHER" id="PTHR30282">
    <property type="entry name" value="P-AMINOBENZOYL GLUTAMATE TRANSPORTER"/>
    <property type="match status" value="1"/>
</dbReference>
<comment type="caution">
    <text evidence="2">The sequence shown here is derived from an EMBL/GenBank/DDBJ whole genome shotgun (WGS) entry which is preliminary data.</text>
</comment>
<protein>
    <submittedName>
        <fullName evidence="2">AbgT family transporter</fullName>
    </submittedName>
</protein>
<feature type="transmembrane region" description="Helical" evidence="1">
    <location>
        <begin position="217"/>
        <end position="234"/>
    </location>
</feature>
<dbReference type="RefSeq" id="WP_197115777.1">
    <property type="nucleotide sequence ID" value="NZ_JACBXQ010000005.1"/>
</dbReference>
<organism evidence="2 3">
    <name type="scientific">Facklamia lactis</name>
    <dbReference type="NCBI Taxonomy" id="2749967"/>
    <lineage>
        <taxon>Bacteria</taxon>
        <taxon>Bacillati</taxon>
        <taxon>Bacillota</taxon>
        <taxon>Bacilli</taxon>
        <taxon>Lactobacillales</taxon>
        <taxon>Aerococcaceae</taxon>
        <taxon>Facklamia</taxon>
    </lineage>
</organism>
<feature type="transmembrane region" description="Helical" evidence="1">
    <location>
        <begin position="127"/>
        <end position="160"/>
    </location>
</feature>
<proteinExistence type="predicted"/>
<sequence length="524" mass="57038">MEAPQKKRSVVQRFLDWVEKVGNKLPHPVFVFIFLSLITIIVSEIVYRAGVTVDFFDAKANEQTSIQAVSLMNPEGLRYIFNSATSNFTGFAPMGTVLVTMLGVGVAEWSGMIGSALRKLISKVPHSLLTMVIVFAGIISNIASDAGYVVVVPLGAIMFAGARRHPIAGLAAAFAGVSGGFSANLLFGPTDALLSGITNAALQAAGNPYEVAITSNWYFLIVSTIFLTIVGTLITEKVVEPHLGDYHGDFEEHEAEELTVQEEKGLSRAGWTLLISLIVTFILVNPWFGPLHEIDPETGEKTLQPFMNTGILFLVFLLFSVPGVVYGKTTGKINSSFDIVEAMTEGMRSMSGFIVMAFFASQLIAYFSHTNLGIILASTGAEFLKARNISGIPLIIAFILFSAFINLFIGSASAKWAILAPIFVPMFIAINLSPEMTQMAYRVADSSTNIISPLMNYFAMILVFMQRYDKKSGIGTLISTMLPYSMAFLVCWTILLLIWYSLNLPLGPGAPVTLSMIRSLMVYM</sequence>
<keyword evidence="1" id="KW-0472">Membrane</keyword>
<feature type="transmembrane region" description="Helical" evidence="1">
    <location>
        <begin position="271"/>
        <end position="289"/>
    </location>
</feature>
<dbReference type="Pfam" id="PF03806">
    <property type="entry name" value="ABG_transport"/>
    <property type="match status" value="1"/>
</dbReference>
<dbReference type="EMBL" id="JACBXQ010000005">
    <property type="protein sequence ID" value="MBG9986854.1"/>
    <property type="molecule type" value="Genomic_DNA"/>
</dbReference>
<feature type="transmembrane region" description="Helical" evidence="1">
    <location>
        <begin position="88"/>
        <end position="107"/>
    </location>
</feature>
<accession>A0ABS0LU76</accession>
<dbReference type="Proteomes" id="UP000721415">
    <property type="component" value="Unassembled WGS sequence"/>
</dbReference>
<feature type="transmembrane region" description="Helical" evidence="1">
    <location>
        <begin position="29"/>
        <end position="47"/>
    </location>
</feature>
<feature type="transmembrane region" description="Helical" evidence="1">
    <location>
        <begin position="446"/>
        <end position="465"/>
    </location>
</feature>
<reference evidence="2 3" key="1">
    <citation type="submission" date="2020-07" db="EMBL/GenBank/DDBJ databases">
        <title>Facklamia lactis sp. nov., isolated from raw milk.</title>
        <authorList>
            <person name="Doll E.V."/>
            <person name="Huptas C."/>
            <person name="Staib L."/>
            <person name="Wenning M."/>
            <person name="Scherer S."/>
        </authorList>
    </citation>
    <scope>NUCLEOTIDE SEQUENCE [LARGE SCALE GENOMIC DNA]</scope>
    <source>
        <strain evidence="2 3">DSM 111018</strain>
    </source>
</reference>
<feature type="transmembrane region" description="Helical" evidence="1">
    <location>
        <begin position="309"/>
        <end position="329"/>
    </location>
</feature>
<feature type="transmembrane region" description="Helical" evidence="1">
    <location>
        <begin position="416"/>
        <end position="434"/>
    </location>
</feature>
<evidence type="ECO:0000313" key="3">
    <source>
        <dbReference type="Proteomes" id="UP000721415"/>
    </source>
</evidence>
<feature type="transmembrane region" description="Helical" evidence="1">
    <location>
        <begin position="477"/>
        <end position="500"/>
    </location>
</feature>
<dbReference type="InterPro" id="IPR004697">
    <property type="entry name" value="AbgT"/>
</dbReference>
<dbReference type="PANTHER" id="PTHR30282:SF0">
    <property type="entry name" value="P-AMINOBENZOYL-GLUTAMATE TRANSPORT PROTEIN"/>
    <property type="match status" value="1"/>
</dbReference>
<feature type="transmembrane region" description="Helical" evidence="1">
    <location>
        <begin position="350"/>
        <end position="369"/>
    </location>
</feature>
<keyword evidence="3" id="KW-1185">Reference proteome</keyword>
<evidence type="ECO:0000313" key="2">
    <source>
        <dbReference type="EMBL" id="MBG9986854.1"/>
    </source>
</evidence>
<feature type="transmembrane region" description="Helical" evidence="1">
    <location>
        <begin position="389"/>
        <end position="409"/>
    </location>
</feature>
<evidence type="ECO:0000256" key="1">
    <source>
        <dbReference type="SAM" id="Phobius"/>
    </source>
</evidence>
<feature type="transmembrane region" description="Helical" evidence="1">
    <location>
        <begin position="167"/>
        <end position="187"/>
    </location>
</feature>
<name>A0ABS0LU76_9LACT</name>
<keyword evidence="1" id="KW-0812">Transmembrane</keyword>
<gene>
    <name evidence="2" type="ORF">HZY91_08140</name>
</gene>